<feature type="region of interest" description="Disordered" evidence="1">
    <location>
        <begin position="63"/>
        <end position="94"/>
    </location>
</feature>
<reference evidence="2" key="2">
    <citation type="submission" date="2020-09" db="EMBL/GenBank/DDBJ databases">
        <authorList>
            <person name="Sun Q."/>
            <person name="Ohkuma M."/>
        </authorList>
    </citation>
    <scope>NUCLEOTIDE SEQUENCE</scope>
    <source>
        <strain evidence="2">JCM 19831</strain>
    </source>
</reference>
<dbReference type="AlphaFoldDB" id="A0A917WR19"/>
<protein>
    <submittedName>
        <fullName evidence="2">Uncharacterized protein</fullName>
    </submittedName>
</protein>
<dbReference type="RefSeq" id="WP_190249906.1">
    <property type="nucleotide sequence ID" value="NZ_BMPI01000010.1"/>
</dbReference>
<organism evidence="2 3">
    <name type="scientific">Dactylosporangium sucinum</name>
    <dbReference type="NCBI Taxonomy" id="1424081"/>
    <lineage>
        <taxon>Bacteria</taxon>
        <taxon>Bacillati</taxon>
        <taxon>Actinomycetota</taxon>
        <taxon>Actinomycetes</taxon>
        <taxon>Micromonosporales</taxon>
        <taxon>Micromonosporaceae</taxon>
        <taxon>Dactylosporangium</taxon>
    </lineage>
</organism>
<evidence type="ECO:0000313" key="2">
    <source>
        <dbReference type="EMBL" id="GGM22438.1"/>
    </source>
</evidence>
<keyword evidence="3" id="KW-1185">Reference proteome</keyword>
<feature type="region of interest" description="Disordered" evidence="1">
    <location>
        <begin position="23"/>
        <end position="43"/>
    </location>
</feature>
<evidence type="ECO:0000313" key="3">
    <source>
        <dbReference type="Proteomes" id="UP000642070"/>
    </source>
</evidence>
<dbReference type="Proteomes" id="UP000642070">
    <property type="component" value="Unassembled WGS sequence"/>
</dbReference>
<name>A0A917WR19_9ACTN</name>
<accession>A0A917WR19</accession>
<proteinExistence type="predicted"/>
<evidence type="ECO:0000256" key="1">
    <source>
        <dbReference type="SAM" id="MobiDB-lite"/>
    </source>
</evidence>
<sequence>MTGPAGSRDALLRAVLAERFPTDGEVRREAHRRPRPLTAPAPAVRADRDDELTLARRRQVLNDALTPTFGHRGRPAAGPQEGGCRCPTTTTRSA</sequence>
<reference evidence="2" key="1">
    <citation type="journal article" date="2014" name="Int. J. Syst. Evol. Microbiol.">
        <title>Complete genome sequence of Corynebacterium casei LMG S-19264T (=DSM 44701T), isolated from a smear-ripened cheese.</title>
        <authorList>
            <consortium name="US DOE Joint Genome Institute (JGI-PGF)"/>
            <person name="Walter F."/>
            <person name="Albersmeier A."/>
            <person name="Kalinowski J."/>
            <person name="Ruckert C."/>
        </authorList>
    </citation>
    <scope>NUCLEOTIDE SEQUENCE</scope>
    <source>
        <strain evidence="2">JCM 19831</strain>
    </source>
</reference>
<gene>
    <name evidence="2" type="ORF">GCM10007977_024500</name>
</gene>
<comment type="caution">
    <text evidence="2">The sequence shown here is derived from an EMBL/GenBank/DDBJ whole genome shotgun (WGS) entry which is preliminary data.</text>
</comment>
<dbReference type="EMBL" id="BMPI01000010">
    <property type="protein sequence ID" value="GGM22438.1"/>
    <property type="molecule type" value="Genomic_DNA"/>
</dbReference>